<evidence type="ECO:0000313" key="2">
    <source>
        <dbReference type="Proteomes" id="UP000305948"/>
    </source>
</evidence>
<sequence length="182" mass="19968">MAPCFVDPFPSAASCDTRCFTPSASVVAGSDKTPATTIAPINNLQTYGRSLAVSRSHLLGDLTRSQNCISVWCLPASGRFDRSDSGAGHKAGRPYRHRVRGPLPPHWLPNSDASSRACQPLHIPRLRPLCANLRPALPRTQSSISLLSLLPFFCVFPLRLGHKNIDLSFLYRSDFNLLPVYL</sequence>
<dbReference type="Proteomes" id="UP000305948">
    <property type="component" value="Unassembled WGS sequence"/>
</dbReference>
<evidence type="ECO:0000313" key="1">
    <source>
        <dbReference type="EMBL" id="TFK49867.1"/>
    </source>
</evidence>
<name>A0A5C3MXY9_9AGAM</name>
<gene>
    <name evidence="1" type="ORF">OE88DRAFT_392425</name>
</gene>
<accession>A0A5C3MXY9</accession>
<organism evidence="1 2">
    <name type="scientific">Heliocybe sulcata</name>
    <dbReference type="NCBI Taxonomy" id="5364"/>
    <lineage>
        <taxon>Eukaryota</taxon>
        <taxon>Fungi</taxon>
        <taxon>Dikarya</taxon>
        <taxon>Basidiomycota</taxon>
        <taxon>Agaricomycotina</taxon>
        <taxon>Agaricomycetes</taxon>
        <taxon>Gloeophyllales</taxon>
        <taxon>Gloeophyllaceae</taxon>
        <taxon>Heliocybe</taxon>
    </lineage>
</organism>
<proteinExistence type="predicted"/>
<reference evidence="1 2" key="1">
    <citation type="journal article" date="2019" name="Nat. Ecol. Evol.">
        <title>Megaphylogeny resolves global patterns of mushroom evolution.</title>
        <authorList>
            <person name="Varga T."/>
            <person name="Krizsan K."/>
            <person name="Foldi C."/>
            <person name="Dima B."/>
            <person name="Sanchez-Garcia M."/>
            <person name="Sanchez-Ramirez S."/>
            <person name="Szollosi G.J."/>
            <person name="Szarkandi J.G."/>
            <person name="Papp V."/>
            <person name="Albert L."/>
            <person name="Andreopoulos W."/>
            <person name="Angelini C."/>
            <person name="Antonin V."/>
            <person name="Barry K.W."/>
            <person name="Bougher N.L."/>
            <person name="Buchanan P."/>
            <person name="Buyck B."/>
            <person name="Bense V."/>
            <person name="Catcheside P."/>
            <person name="Chovatia M."/>
            <person name="Cooper J."/>
            <person name="Damon W."/>
            <person name="Desjardin D."/>
            <person name="Finy P."/>
            <person name="Geml J."/>
            <person name="Haridas S."/>
            <person name="Hughes K."/>
            <person name="Justo A."/>
            <person name="Karasinski D."/>
            <person name="Kautmanova I."/>
            <person name="Kiss B."/>
            <person name="Kocsube S."/>
            <person name="Kotiranta H."/>
            <person name="LaButti K.M."/>
            <person name="Lechner B.E."/>
            <person name="Liimatainen K."/>
            <person name="Lipzen A."/>
            <person name="Lukacs Z."/>
            <person name="Mihaltcheva S."/>
            <person name="Morgado L.N."/>
            <person name="Niskanen T."/>
            <person name="Noordeloos M.E."/>
            <person name="Ohm R.A."/>
            <person name="Ortiz-Santana B."/>
            <person name="Ovrebo C."/>
            <person name="Racz N."/>
            <person name="Riley R."/>
            <person name="Savchenko A."/>
            <person name="Shiryaev A."/>
            <person name="Soop K."/>
            <person name="Spirin V."/>
            <person name="Szebenyi C."/>
            <person name="Tomsovsky M."/>
            <person name="Tulloss R.E."/>
            <person name="Uehling J."/>
            <person name="Grigoriev I.V."/>
            <person name="Vagvolgyi C."/>
            <person name="Papp T."/>
            <person name="Martin F.M."/>
            <person name="Miettinen O."/>
            <person name="Hibbett D.S."/>
            <person name="Nagy L.G."/>
        </authorList>
    </citation>
    <scope>NUCLEOTIDE SEQUENCE [LARGE SCALE GENOMIC DNA]</scope>
    <source>
        <strain evidence="1 2">OMC1185</strain>
    </source>
</reference>
<dbReference type="AlphaFoldDB" id="A0A5C3MXY9"/>
<keyword evidence="2" id="KW-1185">Reference proteome</keyword>
<protein>
    <submittedName>
        <fullName evidence="1">Uncharacterized protein</fullName>
    </submittedName>
</protein>
<dbReference type="EMBL" id="ML213515">
    <property type="protein sequence ID" value="TFK49867.1"/>
    <property type="molecule type" value="Genomic_DNA"/>
</dbReference>